<feature type="transmembrane region" description="Helical" evidence="2">
    <location>
        <begin position="600"/>
        <end position="619"/>
    </location>
</feature>
<evidence type="ECO:0000313" key="5">
    <source>
        <dbReference type="EMBL" id="SET42158.1"/>
    </source>
</evidence>
<evidence type="ECO:0000313" key="7">
    <source>
        <dbReference type="Proteomes" id="UP000321514"/>
    </source>
</evidence>
<reference evidence="5 6" key="1">
    <citation type="submission" date="2016-10" db="EMBL/GenBank/DDBJ databases">
        <authorList>
            <person name="Varghese N."/>
            <person name="Submissions S."/>
        </authorList>
    </citation>
    <scope>NUCLEOTIDE SEQUENCE [LARGE SCALE GENOMIC DNA]</scope>
    <source>
        <strain evidence="5 6">DSM 16525</strain>
    </source>
</reference>
<dbReference type="InterPro" id="IPR025295">
    <property type="entry name" value="eCIS_core_dom"/>
</dbReference>
<dbReference type="EMBL" id="BJXR01000043">
    <property type="protein sequence ID" value="GEN11100.1"/>
    <property type="molecule type" value="Genomic_DNA"/>
</dbReference>
<evidence type="ECO:0000313" key="4">
    <source>
        <dbReference type="EMBL" id="GEN11100.1"/>
    </source>
</evidence>
<feature type="compositionally biased region" description="Low complexity" evidence="1">
    <location>
        <begin position="304"/>
        <end position="313"/>
    </location>
</feature>
<dbReference type="AlphaFoldDB" id="A0A511TA88"/>
<feature type="region of interest" description="Disordered" evidence="1">
    <location>
        <begin position="860"/>
        <end position="880"/>
    </location>
</feature>
<feature type="region of interest" description="Disordered" evidence="1">
    <location>
        <begin position="1"/>
        <end position="88"/>
    </location>
</feature>
<feature type="compositionally biased region" description="Basic and acidic residues" evidence="1">
    <location>
        <begin position="340"/>
        <end position="352"/>
    </location>
</feature>
<keyword evidence="6" id="KW-1185">Reference proteome</keyword>
<feature type="transmembrane region" description="Helical" evidence="2">
    <location>
        <begin position="639"/>
        <end position="660"/>
    </location>
</feature>
<feature type="region of interest" description="Disordered" evidence="1">
    <location>
        <begin position="200"/>
        <end position="220"/>
    </location>
</feature>
<dbReference type="Pfam" id="PF13699">
    <property type="entry name" value="eCIS_core"/>
    <property type="match status" value="1"/>
</dbReference>
<name>A0A511TA88_MYXFU</name>
<evidence type="ECO:0000256" key="1">
    <source>
        <dbReference type="SAM" id="MobiDB-lite"/>
    </source>
</evidence>
<feature type="transmembrane region" description="Helical" evidence="2">
    <location>
        <begin position="570"/>
        <end position="588"/>
    </location>
</feature>
<accession>A0A511TA88</accession>
<organism evidence="4 7">
    <name type="scientific">Myxococcus fulvus</name>
    <dbReference type="NCBI Taxonomy" id="33"/>
    <lineage>
        <taxon>Bacteria</taxon>
        <taxon>Pseudomonadati</taxon>
        <taxon>Myxococcota</taxon>
        <taxon>Myxococcia</taxon>
        <taxon>Myxococcales</taxon>
        <taxon>Cystobacterineae</taxon>
        <taxon>Myxococcaceae</taxon>
        <taxon>Myxococcus</taxon>
    </lineage>
</organism>
<keyword evidence="2" id="KW-0472">Membrane</keyword>
<dbReference type="RefSeq" id="WP_170300504.1">
    <property type="nucleotide sequence ID" value="NZ_BJXR01000043.1"/>
</dbReference>
<gene>
    <name evidence="4" type="ORF">MFU01_61370</name>
    <name evidence="5" type="ORF">SAMN05443572_102217</name>
</gene>
<keyword evidence="2" id="KW-0812">Transmembrane</keyword>
<dbReference type="EMBL" id="FOIB01000002">
    <property type="protein sequence ID" value="SET42158.1"/>
    <property type="molecule type" value="Genomic_DNA"/>
</dbReference>
<evidence type="ECO:0000313" key="6">
    <source>
        <dbReference type="Proteomes" id="UP000183760"/>
    </source>
</evidence>
<comment type="caution">
    <text evidence="4">The sequence shown here is derived from an EMBL/GenBank/DDBJ whole genome shotgun (WGS) entry which is preliminary data.</text>
</comment>
<feature type="domain" description="eCIS core" evidence="3">
    <location>
        <begin position="123"/>
        <end position="197"/>
    </location>
</feature>
<feature type="region of interest" description="Disordered" evidence="1">
    <location>
        <begin position="93"/>
        <end position="112"/>
    </location>
</feature>
<sequence length="1196" mass="128960">MDTPSPPPVFDFARLPLHPPLQRKGRVSEPGDAAEQEADRFAEAVSAPTPPGPTATLHALPAASTEPAEPVTGPGPRDEEDASDGTTPFRVSRKVDASAPPDGGLPSGIPAQLAASRGQGTALPVPVRAFFEPRLGFDLGSVRIHTSASAERMSQRLHARAFTHGRDIYFAPRSYDPSSSAGRRLLAHELAHVVQQGLGTASPGRLHRKGGPGDPAPKEQEYRFNIKVRRALPRDEAVVVIFQQVFGINEAAARDLLQFVKDEDLQNPGYPGFSAEDAKAGVHRTRIGVGTYELLSRHLGRGTSGQKGDASKQGGQGSGGADAKPPALTAAQKAKVNAETNRRYWDRTKDRPGQPLSGAEKDKDQADLWKNIQQEVLSQFESLQALSPDAQALMGGLDALQPKDLEQLQRIARMVAKMSPEDVQLFRLIAKHVTKDLDRFEKSVEQFLSMRDQYRAQLEQMAKAQQAARKGEPSLQQKLDSAWTDFDTAGFGSLSEQDKQSQARARAAKLRDIQLQHMVDNPGETAAGMVKALSPVEMAKGVADDVRVARDPNKSGFARWAAGFGAGSKGLGWAAGVAGVLYVALLFVPGVNVVQLATTALVAGLGAVVLAGVEAELSIQAAGESRTAEDFKEQTQRAATAQTNVIVGAAMLALGVAIKLSMRIRLPGRYQNVGHALRMAKEALAKQAGLTTRFGRIQQQLLAALQEEGKGLPQSLAEMNKSVAATRKAIQGMTGDQLLDRIVAKDPVLKDLLDAHPDLIETAKQAQDVARTHGGQNVPELIRDNLLRSLADAEAQTQAHAARFEAELKATTDAVQKALTPEELKAAVAAGEQRFGQEQLQKAVQAEHEKALKQRVEEERYRGMTENDLQSASAQDPKAQAELDRRAQVRTQAETSRVGQKVGADVAGRLSPDVLSALFALDDAALRALAGASVDELGHVARVMRRTSADLTNKLIAGAGKGSTVGLGKFLEAHPLWRLNAVEALTKMLIEGASNPIVAQLAAKAMAQGGIPGMENWAVLTGRQLKAPVNLKEMEVSLDDAIQQSSAHPGQTEMEIYYYEGKKLTYQEMNTTRQSSTFDKNKLKNIDVETPLERREWKRVRDPITNDTKLTTQVKEARLKFKDAGLARGAGGKLNVGVVDYSTFLDASYTPTKLRQVLKQWLDGDPLARQHLDRLVVRFVDAGGVPGEVIIDVAPP</sequence>
<evidence type="ECO:0000256" key="2">
    <source>
        <dbReference type="SAM" id="Phobius"/>
    </source>
</evidence>
<dbReference type="Proteomes" id="UP000321514">
    <property type="component" value="Unassembled WGS sequence"/>
</dbReference>
<evidence type="ECO:0000259" key="3">
    <source>
        <dbReference type="Pfam" id="PF13699"/>
    </source>
</evidence>
<protein>
    <recommendedName>
        <fullName evidence="3">eCIS core domain-containing protein</fullName>
    </recommendedName>
</protein>
<feature type="region of interest" description="Disordered" evidence="1">
    <location>
        <begin position="299"/>
        <end position="365"/>
    </location>
</feature>
<keyword evidence="2" id="KW-1133">Transmembrane helix</keyword>
<reference evidence="4 7" key="2">
    <citation type="submission" date="2019-07" db="EMBL/GenBank/DDBJ databases">
        <title>Whole genome shotgun sequence of Myxococcus fulvus NBRC 100333.</title>
        <authorList>
            <person name="Hosoyama A."/>
            <person name="Uohara A."/>
            <person name="Ohji S."/>
            <person name="Ichikawa N."/>
        </authorList>
    </citation>
    <scope>NUCLEOTIDE SEQUENCE [LARGE SCALE GENOMIC DNA]</scope>
    <source>
        <strain evidence="4 7">NBRC 100333</strain>
    </source>
</reference>
<dbReference type="Proteomes" id="UP000183760">
    <property type="component" value="Unassembled WGS sequence"/>
</dbReference>
<proteinExistence type="predicted"/>